<feature type="region of interest" description="Disordered" evidence="1">
    <location>
        <begin position="1"/>
        <end position="51"/>
    </location>
</feature>
<feature type="compositionally biased region" description="Polar residues" evidence="1">
    <location>
        <begin position="1"/>
        <end position="27"/>
    </location>
</feature>
<gene>
    <name evidence="3" type="ORF">SCP_0211520</name>
</gene>
<keyword evidence="2" id="KW-1133">Transmembrane helix</keyword>
<evidence type="ECO:0000313" key="3">
    <source>
        <dbReference type="EMBL" id="GBE79950.1"/>
    </source>
</evidence>
<dbReference type="AlphaFoldDB" id="A0A401GCR2"/>
<evidence type="ECO:0000256" key="1">
    <source>
        <dbReference type="SAM" id="MobiDB-lite"/>
    </source>
</evidence>
<feature type="transmembrane region" description="Helical" evidence="2">
    <location>
        <begin position="80"/>
        <end position="99"/>
    </location>
</feature>
<dbReference type="OrthoDB" id="3153758at2759"/>
<dbReference type="EMBL" id="BFAD01000002">
    <property type="protein sequence ID" value="GBE79950.1"/>
    <property type="molecule type" value="Genomic_DNA"/>
</dbReference>
<keyword evidence="2" id="KW-0472">Membrane</keyword>
<protein>
    <submittedName>
        <fullName evidence="3">Uncharacterized protein</fullName>
    </submittedName>
</protein>
<organism evidence="3 4">
    <name type="scientific">Sparassis crispa</name>
    <dbReference type="NCBI Taxonomy" id="139825"/>
    <lineage>
        <taxon>Eukaryota</taxon>
        <taxon>Fungi</taxon>
        <taxon>Dikarya</taxon>
        <taxon>Basidiomycota</taxon>
        <taxon>Agaricomycotina</taxon>
        <taxon>Agaricomycetes</taxon>
        <taxon>Polyporales</taxon>
        <taxon>Sparassidaceae</taxon>
        <taxon>Sparassis</taxon>
    </lineage>
</organism>
<evidence type="ECO:0000313" key="4">
    <source>
        <dbReference type="Proteomes" id="UP000287166"/>
    </source>
</evidence>
<comment type="caution">
    <text evidence="3">The sequence shown here is derived from an EMBL/GenBank/DDBJ whole genome shotgun (WGS) entry which is preliminary data.</text>
</comment>
<name>A0A401GCR2_9APHY</name>
<dbReference type="RefSeq" id="XP_027610863.1">
    <property type="nucleotide sequence ID" value="XM_027755062.1"/>
</dbReference>
<dbReference type="GeneID" id="38776867"/>
<dbReference type="InParanoid" id="A0A401GCR2"/>
<evidence type="ECO:0000256" key="2">
    <source>
        <dbReference type="SAM" id="Phobius"/>
    </source>
</evidence>
<dbReference type="Proteomes" id="UP000287166">
    <property type="component" value="Unassembled WGS sequence"/>
</dbReference>
<feature type="region of interest" description="Disordered" evidence="1">
    <location>
        <begin position="119"/>
        <end position="140"/>
    </location>
</feature>
<sequence>MVRTTYSSTASPPPEYSSTYDPPNFYSQPVADERTPLNPGNTRRAAGPRNNRMYWQTINTTELIVIPTEPTATRTLGRSLLYTVLLLIVAAFIVENTWIATNCAEHRQELERWERERKDLERQREEERQQWEREKREDERRRREEERRRLGLYWDEPQAKNCVSYGTREHTARLRNIPSGYNWVQACEEMSIEIHNRTIDTPSRCEDAGASGIFGHWQVGFEEPACVPYWGDLYDKGCVGYGTRLHRFEARLWNLQKDDDWTNMCGTTPAVIHGVHHAKPTYCEYRGAFYGMVGMWDQSDLRCR</sequence>
<accession>A0A401GCR2</accession>
<proteinExistence type="predicted"/>
<dbReference type="STRING" id="139825.A0A401GCR2"/>
<keyword evidence="4" id="KW-1185">Reference proteome</keyword>
<keyword evidence="2" id="KW-0812">Transmembrane</keyword>
<reference evidence="3 4" key="1">
    <citation type="journal article" date="2018" name="Sci. Rep.">
        <title>Genome sequence of the cauliflower mushroom Sparassis crispa (Hanabiratake) and its association with beneficial usage.</title>
        <authorList>
            <person name="Kiyama R."/>
            <person name="Furutani Y."/>
            <person name="Kawaguchi K."/>
            <person name="Nakanishi T."/>
        </authorList>
    </citation>
    <scope>NUCLEOTIDE SEQUENCE [LARGE SCALE GENOMIC DNA]</scope>
</reference>